<sequence>MRTRVRILPPAITQRSSFSLFTASGVPITQRMGWDVVFGYFQGEHQREPTTSETAALRQILSSQPIIAIRANADGKIPKPKGEIHKAYSLADLRLDDELDNIRNFVNKKVEDSLDMTISFASNKNRHHREINSIHQAVHKQSLSDAATTDVPQAAIAFPILCKYKAMWPINDLIKLRLKYTSERARTAAATPAIASGSGMHQQSTDEDNDDEIMDSDEI</sequence>
<organism evidence="2 3">
    <name type="scientific">Armillaria tabescens</name>
    <name type="common">Ringless honey mushroom</name>
    <name type="synonym">Agaricus tabescens</name>
    <dbReference type="NCBI Taxonomy" id="1929756"/>
    <lineage>
        <taxon>Eukaryota</taxon>
        <taxon>Fungi</taxon>
        <taxon>Dikarya</taxon>
        <taxon>Basidiomycota</taxon>
        <taxon>Agaricomycotina</taxon>
        <taxon>Agaricomycetes</taxon>
        <taxon>Agaricomycetidae</taxon>
        <taxon>Agaricales</taxon>
        <taxon>Marasmiineae</taxon>
        <taxon>Physalacriaceae</taxon>
        <taxon>Desarmillaria</taxon>
    </lineage>
</organism>
<evidence type="ECO:0000313" key="3">
    <source>
        <dbReference type="Proteomes" id="UP001175211"/>
    </source>
</evidence>
<accession>A0AA39J6K3</accession>
<dbReference type="Proteomes" id="UP001175211">
    <property type="component" value="Unassembled WGS sequence"/>
</dbReference>
<keyword evidence="3" id="KW-1185">Reference proteome</keyword>
<dbReference type="AlphaFoldDB" id="A0AA39J6K3"/>
<comment type="caution">
    <text evidence="2">The sequence shown here is derived from an EMBL/GenBank/DDBJ whole genome shotgun (WGS) entry which is preliminary data.</text>
</comment>
<feature type="compositionally biased region" description="Acidic residues" evidence="1">
    <location>
        <begin position="205"/>
        <end position="219"/>
    </location>
</feature>
<gene>
    <name evidence="2" type="ORF">EV420DRAFT_1652616</name>
</gene>
<dbReference type="GeneID" id="85362220"/>
<dbReference type="EMBL" id="JAUEPS010000129">
    <property type="protein sequence ID" value="KAK0436317.1"/>
    <property type="molecule type" value="Genomic_DNA"/>
</dbReference>
<protein>
    <submittedName>
        <fullName evidence="2">Uncharacterized protein</fullName>
    </submittedName>
</protein>
<feature type="region of interest" description="Disordered" evidence="1">
    <location>
        <begin position="190"/>
        <end position="219"/>
    </location>
</feature>
<dbReference type="RefSeq" id="XP_060322239.1">
    <property type="nucleotide sequence ID" value="XM_060478672.1"/>
</dbReference>
<evidence type="ECO:0000256" key="1">
    <source>
        <dbReference type="SAM" id="MobiDB-lite"/>
    </source>
</evidence>
<name>A0AA39J6K3_ARMTA</name>
<reference evidence="2" key="1">
    <citation type="submission" date="2023-06" db="EMBL/GenBank/DDBJ databases">
        <authorList>
            <consortium name="Lawrence Berkeley National Laboratory"/>
            <person name="Ahrendt S."/>
            <person name="Sahu N."/>
            <person name="Indic B."/>
            <person name="Wong-Bajracharya J."/>
            <person name="Merenyi Z."/>
            <person name="Ke H.-M."/>
            <person name="Monk M."/>
            <person name="Kocsube S."/>
            <person name="Drula E."/>
            <person name="Lipzen A."/>
            <person name="Balint B."/>
            <person name="Henrissat B."/>
            <person name="Andreopoulos B."/>
            <person name="Martin F.M."/>
            <person name="Harder C.B."/>
            <person name="Rigling D."/>
            <person name="Ford K.L."/>
            <person name="Foster G.D."/>
            <person name="Pangilinan J."/>
            <person name="Papanicolaou A."/>
            <person name="Barry K."/>
            <person name="LaButti K."/>
            <person name="Viragh M."/>
            <person name="Koriabine M."/>
            <person name="Yan M."/>
            <person name="Riley R."/>
            <person name="Champramary S."/>
            <person name="Plett K.L."/>
            <person name="Tsai I.J."/>
            <person name="Slot J."/>
            <person name="Sipos G."/>
            <person name="Plett J."/>
            <person name="Nagy L.G."/>
            <person name="Grigoriev I.V."/>
        </authorList>
    </citation>
    <scope>NUCLEOTIDE SEQUENCE</scope>
    <source>
        <strain evidence="2">CCBAS 213</strain>
    </source>
</reference>
<proteinExistence type="predicted"/>
<evidence type="ECO:0000313" key="2">
    <source>
        <dbReference type="EMBL" id="KAK0436317.1"/>
    </source>
</evidence>